<feature type="coiled-coil region" evidence="1">
    <location>
        <begin position="11"/>
        <end position="41"/>
    </location>
</feature>
<comment type="caution">
    <text evidence="2">The sequence shown here is derived from an EMBL/GenBank/DDBJ whole genome shotgun (WGS) entry which is preliminary data.</text>
</comment>
<evidence type="ECO:0000256" key="1">
    <source>
        <dbReference type="SAM" id="Coils"/>
    </source>
</evidence>
<organism evidence="2">
    <name type="scientific">Archaeoglobus fulgidus</name>
    <dbReference type="NCBI Taxonomy" id="2234"/>
    <lineage>
        <taxon>Archaea</taxon>
        <taxon>Methanobacteriati</taxon>
        <taxon>Methanobacteriota</taxon>
        <taxon>Archaeoglobi</taxon>
        <taxon>Archaeoglobales</taxon>
        <taxon>Archaeoglobaceae</taxon>
        <taxon>Archaeoglobus</taxon>
    </lineage>
</organism>
<protein>
    <submittedName>
        <fullName evidence="2">Uncharacterized protein</fullName>
    </submittedName>
</protein>
<reference evidence="2" key="1">
    <citation type="journal article" date="2020" name="mSystems">
        <title>Genome- and Community-Level Interaction Insights into Carbon Utilization and Element Cycling Functions of Hydrothermarchaeota in Hydrothermal Sediment.</title>
        <authorList>
            <person name="Zhou Z."/>
            <person name="Liu Y."/>
            <person name="Xu W."/>
            <person name="Pan J."/>
            <person name="Luo Z.H."/>
            <person name="Li M."/>
        </authorList>
    </citation>
    <scope>NUCLEOTIDE SEQUENCE [LARGE SCALE GENOMIC DNA]</scope>
    <source>
        <strain evidence="2">SpSt-87</strain>
    </source>
</reference>
<name>A0A7C3RD65_ARCFL</name>
<keyword evidence="1" id="KW-0175">Coiled coil</keyword>
<proteinExistence type="predicted"/>
<dbReference type="AlphaFoldDB" id="A0A7C3RD65"/>
<sequence length="75" mass="9218">MTSLRVLVDIVRDIEEFIERLEKRKEELEELKDELLIYSDEEFMESIRRGLKDFEEGRYRRCESFEEVDELLESL</sequence>
<gene>
    <name evidence="2" type="ORF">ENW66_08290</name>
</gene>
<accession>A0A7C3RD65</accession>
<dbReference type="EMBL" id="DTLB01000048">
    <property type="protein sequence ID" value="HFW32927.1"/>
    <property type="molecule type" value="Genomic_DNA"/>
</dbReference>
<evidence type="ECO:0000313" key="2">
    <source>
        <dbReference type="EMBL" id="HFW32927.1"/>
    </source>
</evidence>